<evidence type="ECO:0000259" key="7">
    <source>
        <dbReference type="PROSITE" id="PS00716"/>
    </source>
</evidence>
<dbReference type="GO" id="GO:0003677">
    <property type="term" value="F:DNA binding"/>
    <property type="evidence" value="ECO:0007669"/>
    <property type="project" value="UniProtKB-KW"/>
</dbReference>
<keyword evidence="2 5" id="KW-0731">Sigma factor</keyword>
<protein>
    <recommendedName>
        <fullName evidence="5">RNA polymerase sigma factor</fullName>
    </recommendedName>
</protein>
<dbReference type="SUPFAM" id="SSF88659">
    <property type="entry name" value="Sigma3 and sigma4 domains of RNA polymerase sigma factors"/>
    <property type="match status" value="1"/>
</dbReference>
<reference evidence="8 9" key="1">
    <citation type="submission" date="2013-12" db="EMBL/GenBank/DDBJ databases">
        <title>Comparative genomics of relapsing fever spirochetes.</title>
        <authorList>
            <person name="Schwan T.G."/>
            <person name="Raffel S.J."/>
            <person name="Porcella S.F."/>
        </authorList>
    </citation>
    <scope>NUCLEOTIDE SEQUENCE [LARGE SCALE GENOMIC DNA]</scope>
    <source>
        <strain evidence="8 9">CR2A</strain>
    </source>
</reference>
<feature type="domain" description="RNA polymerase sigma-70" evidence="6">
    <location>
        <begin position="93"/>
        <end position="106"/>
    </location>
</feature>
<dbReference type="InterPro" id="IPR000943">
    <property type="entry name" value="RNA_pol_sigma70"/>
</dbReference>
<organism evidence="8 9">
    <name type="scientific">Borrelia duttonii CR2A</name>
    <dbReference type="NCBI Taxonomy" id="1432657"/>
    <lineage>
        <taxon>Bacteria</taxon>
        <taxon>Pseudomonadati</taxon>
        <taxon>Spirochaetota</taxon>
        <taxon>Spirochaetia</taxon>
        <taxon>Spirochaetales</taxon>
        <taxon>Borreliaceae</taxon>
        <taxon>Borrelia</taxon>
    </lineage>
</organism>
<dbReference type="PRINTS" id="PR00046">
    <property type="entry name" value="SIGMA70FCT"/>
</dbReference>
<accession>W6U126</accession>
<dbReference type="InterPro" id="IPR050239">
    <property type="entry name" value="Sigma-70_RNA_pol_init_factors"/>
</dbReference>
<evidence type="ECO:0000256" key="1">
    <source>
        <dbReference type="ARBA" id="ARBA00023015"/>
    </source>
</evidence>
<evidence type="ECO:0000256" key="2">
    <source>
        <dbReference type="ARBA" id="ARBA00023082"/>
    </source>
</evidence>
<dbReference type="InterPro" id="IPR009042">
    <property type="entry name" value="RNA_pol_sigma70_r1_2"/>
</dbReference>
<name>W6U126_9SPIR</name>
<dbReference type="PANTHER" id="PTHR30603:SF47">
    <property type="entry name" value="RNA POLYMERASE SIGMA FACTOR SIGD, CHLOROPLASTIC"/>
    <property type="match status" value="1"/>
</dbReference>
<dbReference type="Pfam" id="PF04545">
    <property type="entry name" value="Sigma70_r4"/>
    <property type="match status" value="1"/>
</dbReference>
<feature type="domain" description="RNA polymerase sigma-70" evidence="7">
    <location>
        <begin position="259"/>
        <end position="285"/>
    </location>
</feature>
<evidence type="ECO:0000259" key="6">
    <source>
        <dbReference type="PROSITE" id="PS00715"/>
    </source>
</evidence>
<dbReference type="PIRSF" id="PIRSF000770">
    <property type="entry name" value="RNA_pol_sigma-SigE/K"/>
    <property type="match status" value="1"/>
</dbReference>
<dbReference type="NCBIfam" id="TIGR02937">
    <property type="entry name" value="sigma70-ECF"/>
    <property type="match status" value="1"/>
</dbReference>
<dbReference type="PANTHER" id="PTHR30603">
    <property type="entry name" value="RNA POLYMERASE SIGMA FACTOR RPO"/>
    <property type="match status" value="1"/>
</dbReference>
<keyword evidence="4 5" id="KW-0804">Transcription</keyword>
<dbReference type="Pfam" id="PF00140">
    <property type="entry name" value="Sigma70_r1_2"/>
    <property type="match status" value="1"/>
</dbReference>
<dbReference type="PROSITE" id="PS00715">
    <property type="entry name" value="SIGMA70_1"/>
    <property type="match status" value="1"/>
</dbReference>
<comment type="similarity">
    <text evidence="5">Belongs to the sigma-70 factor family.</text>
</comment>
<dbReference type="EMBL" id="AZIT01000001">
    <property type="protein sequence ID" value="ETZ18971.1"/>
    <property type="molecule type" value="Genomic_DNA"/>
</dbReference>
<dbReference type="SUPFAM" id="SSF88946">
    <property type="entry name" value="Sigma2 domain of RNA polymerase sigma factors"/>
    <property type="match status" value="1"/>
</dbReference>
<dbReference type="InterPro" id="IPR007627">
    <property type="entry name" value="RNA_pol_sigma70_r2"/>
</dbReference>
<comment type="caution">
    <text evidence="8">The sequence shown here is derived from an EMBL/GenBank/DDBJ whole genome shotgun (WGS) entry which is preliminary data.</text>
</comment>
<dbReference type="InterPro" id="IPR014284">
    <property type="entry name" value="RNA_pol_sigma-70_dom"/>
</dbReference>
<sequence length="291" mass="34220">MIFCITSKREKDVDTQNLKDGRSSVNIFSNEDLNIYLKSVREHRLITHEEEIELAKQIKLGSLKAKNQMINANLRLVLKIIKRYAGKGLKIEDLIQEGNLGLIRAAEKYDPSKNTKFSTYASFWIKQSLQRALNTKTRLVKVPYRKENLILQINKYLMEEEKSPKKEDIMERFNLTTAQYVKIIPYLEKEYSLDKKIEGSENSTLLNLYEDNSFNPESTLEQNSTLKHLNYILETKLNEKERYIIKKRYNLDNSDKKSTLKDISTELGISSETVRQIEKRVLKKLREELYQ</sequence>
<dbReference type="Gene3D" id="1.20.140.160">
    <property type="match status" value="1"/>
</dbReference>
<dbReference type="GO" id="GO:0016987">
    <property type="term" value="F:sigma factor activity"/>
    <property type="evidence" value="ECO:0007669"/>
    <property type="project" value="UniProtKB-KW"/>
</dbReference>
<dbReference type="PATRIC" id="fig|1432657.3.peg.934"/>
<keyword evidence="3 5" id="KW-0238">DNA-binding</keyword>
<dbReference type="InterPro" id="IPR007630">
    <property type="entry name" value="RNA_pol_sigma70_r4"/>
</dbReference>
<keyword evidence="1 5" id="KW-0805">Transcription regulation</keyword>
<proteinExistence type="inferred from homology"/>
<evidence type="ECO:0000256" key="4">
    <source>
        <dbReference type="ARBA" id="ARBA00023163"/>
    </source>
</evidence>
<evidence type="ECO:0000313" key="9">
    <source>
        <dbReference type="Proteomes" id="UP000019148"/>
    </source>
</evidence>
<gene>
    <name evidence="8" type="ORF">BDCR2A_00944</name>
</gene>
<dbReference type="Pfam" id="PF04542">
    <property type="entry name" value="Sigma70_r2"/>
    <property type="match status" value="1"/>
</dbReference>
<dbReference type="InterPro" id="IPR013325">
    <property type="entry name" value="RNA_pol_sigma_r2"/>
</dbReference>
<dbReference type="AlphaFoldDB" id="W6U126"/>
<evidence type="ECO:0000313" key="8">
    <source>
        <dbReference type="EMBL" id="ETZ18971.1"/>
    </source>
</evidence>
<dbReference type="Gene3D" id="1.10.601.10">
    <property type="entry name" value="RNA Polymerase Primary Sigma Factor"/>
    <property type="match status" value="1"/>
</dbReference>
<dbReference type="PROSITE" id="PS00716">
    <property type="entry name" value="SIGMA70_2"/>
    <property type="match status" value="1"/>
</dbReference>
<comment type="function">
    <text evidence="5">Sigma factors are initiation factors that promote the attachment of RNA polymerase to specific initiation sites and are then released.</text>
</comment>
<evidence type="ECO:0000256" key="5">
    <source>
        <dbReference type="RuleBase" id="RU362124"/>
    </source>
</evidence>
<evidence type="ECO:0000256" key="3">
    <source>
        <dbReference type="ARBA" id="ARBA00023125"/>
    </source>
</evidence>
<dbReference type="GO" id="GO:0006352">
    <property type="term" value="P:DNA-templated transcription initiation"/>
    <property type="evidence" value="ECO:0007669"/>
    <property type="project" value="InterPro"/>
</dbReference>
<dbReference type="InterPro" id="IPR013324">
    <property type="entry name" value="RNA_pol_sigma_r3/r4-like"/>
</dbReference>
<dbReference type="Proteomes" id="UP000019148">
    <property type="component" value="Unassembled WGS sequence"/>
</dbReference>